<proteinExistence type="inferred from homology"/>
<evidence type="ECO:0000256" key="3">
    <source>
        <dbReference type="ARBA" id="ARBA00022448"/>
    </source>
</evidence>
<evidence type="ECO:0000256" key="5">
    <source>
        <dbReference type="ARBA" id="ARBA00022927"/>
    </source>
</evidence>
<evidence type="ECO:0000313" key="10">
    <source>
        <dbReference type="Proteomes" id="UP000036867"/>
    </source>
</evidence>
<dbReference type="STRING" id="263475.AMD00_13010"/>
<dbReference type="InterPro" id="IPR018035">
    <property type="entry name" value="Flagellar_FliH/T3SS_HrpE"/>
</dbReference>
<keyword evidence="9" id="KW-0282">Flagellum</keyword>
<keyword evidence="3" id="KW-0813">Transport</keyword>
<gene>
    <name evidence="9" type="ORF">AMD00_13010</name>
</gene>
<keyword evidence="10" id="KW-1185">Reference proteome</keyword>
<sequence>MSRIIRFDDTLSSKEKIRTIEIRELRLPDDQQEVVEDYSLEEVLAERERIIAEAQSEITIQQQQFFAQCEEQQQALDFAKDQWEQDKLILQQQAYDEGFQQGLEEGRLKAEDNMSEAVQIANETTISSQENAQQYLESQERVILELAMNAATRILGLALEENGELFLNVVRRGLKEAREMKEIKLYVSLTYHKLVSSHRDELASIFPVDVPFMIFVNEELNDTDGYIETNHGRIVVSIDEQLNELRLKLIEILESVDQK</sequence>
<accession>A0A0M0LEE1</accession>
<comment type="similarity">
    <text evidence="2">Belongs to the FliH family.</text>
</comment>
<keyword evidence="9" id="KW-0969">Cilium</keyword>
<dbReference type="GO" id="GO:0005829">
    <property type="term" value="C:cytosol"/>
    <property type="evidence" value="ECO:0007669"/>
    <property type="project" value="TreeGrafter"/>
</dbReference>
<evidence type="ECO:0000256" key="2">
    <source>
        <dbReference type="ARBA" id="ARBA00006602"/>
    </source>
</evidence>
<protein>
    <recommendedName>
        <fullName evidence="7">Flagellar assembly protein FliH</fullName>
    </recommendedName>
</protein>
<evidence type="ECO:0000256" key="1">
    <source>
        <dbReference type="ARBA" id="ARBA00003041"/>
    </source>
</evidence>
<dbReference type="Pfam" id="PF02108">
    <property type="entry name" value="FliH"/>
    <property type="match status" value="1"/>
</dbReference>
<keyword evidence="4" id="KW-1005">Bacterial flagellum biogenesis</keyword>
<dbReference type="AlphaFoldDB" id="A0A0M0LEE1"/>
<feature type="domain" description="Flagellar assembly protein FliH/Type III secretion system HrpE" evidence="8">
    <location>
        <begin position="125"/>
        <end position="244"/>
    </location>
</feature>
<name>A0A0M0LEE1_9BACL</name>
<dbReference type="PATRIC" id="fig|263475.3.peg.3859"/>
<dbReference type="Proteomes" id="UP000036867">
    <property type="component" value="Unassembled WGS sequence"/>
</dbReference>
<evidence type="ECO:0000256" key="4">
    <source>
        <dbReference type="ARBA" id="ARBA00022795"/>
    </source>
</evidence>
<dbReference type="InterPro" id="IPR051472">
    <property type="entry name" value="T3SS_Stator/FliH"/>
</dbReference>
<dbReference type="NCBIfam" id="TIGR03825">
    <property type="entry name" value="FliH_bacil"/>
    <property type="match status" value="1"/>
</dbReference>
<keyword evidence="5" id="KW-0653">Protein transport</keyword>
<comment type="function">
    <text evidence="1">Needed for flagellar regrowth and assembly.</text>
</comment>
<organism evidence="9 10">
    <name type="scientific">Viridibacillus arvi</name>
    <dbReference type="NCBI Taxonomy" id="263475"/>
    <lineage>
        <taxon>Bacteria</taxon>
        <taxon>Bacillati</taxon>
        <taxon>Bacillota</taxon>
        <taxon>Bacilli</taxon>
        <taxon>Bacillales</taxon>
        <taxon>Caryophanaceae</taxon>
        <taxon>Viridibacillus</taxon>
    </lineage>
</organism>
<keyword evidence="6" id="KW-1006">Bacterial flagellum protein export</keyword>
<dbReference type="PANTHER" id="PTHR34982:SF1">
    <property type="entry name" value="FLAGELLAR ASSEMBLY PROTEIN FLIH"/>
    <property type="match status" value="1"/>
</dbReference>
<keyword evidence="9" id="KW-0966">Cell projection</keyword>
<dbReference type="PANTHER" id="PTHR34982">
    <property type="entry name" value="YOP PROTEINS TRANSLOCATION PROTEIN L"/>
    <property type="match status" value="1"/>
</dbReference>
<dbReference type="GO" id="GO:0015031">
    <property type="term" value="P:protein transport"/>
    <property type="evidence" value="ECO:0007669"/>
    <property type="project" value="UniProtKB-KW"/>
</dbReference>
<dbReference type="GO" id="GO:0044781">
    <property type="term" value="P:bacterial-type flagellum organization"/>
    <property type="evidence" value="ECO:0007669"/>
    <property type="project" value="UniProtKB-KW"/>
</dbReference>
<reference evidence="10" key="1">
    <citation type="submission" date="2015-08" db="EMBL/GenBank/DDBJ databases">
        <title>Fjat-10028 dsm 16317.</title>
        <authorList>
            <person name="Liu B."/>
            <person name="Wang J."/>
            <person name="Zhu Y."/>
            <person name="Liu G."/>
            <person name="Chen Q."/>
            <person name="Chen Z."/>
            <person name="Lan J."/>
            <person name="Che J."/>
            <person name="Ge C."/>
            <person name="Shi H."/>
            <person name="Pan Z."/>
            <person name="Liu X."/>
        </authorList>
    </citation>
    <scope>NUCLEOTIDE SEQUENCE [LARGE SCALE GENOMIC DNA]</scope>
    <source>
        <strain evidence="10">DSM 16317</strain>
    </source>
</reference>
<evidence type="ECO:0000313" key="9">
    <source>
        <dbReference type="EMBL" id="KOO49287.1"/>
    </source>
</evidence>
<evidence type="ECO:0000256" key="6">
    <source>
        <dbReference type="ARBA" id="ARBA00023225"/>
    </source>
</evidence>
<dbReference type="InterPro" id="IPR022524">
    <property type="entry name" value="FliH_Bacilli"/>
</dbReference>
<comment type="caution">
    <text evidence="9">The sequence shown here is derived from an EMBL/GenBank/DDBJ whole genome shotgun (WGS) entry which is preliminary data.</text>
</comment>
<dbReference type="OrthoDB" id="19020at2"/>
<evidence type="ECO:0000259" key="8">
    <source>
        <dbReference type="Pfam" id="PF02108"/>
    </source>
</evidence>
<evidence type="ECO:0000256" key="7">
    <source>
        <dbReference type="NCBIfam" id="TIGR03825"/>
    </source>
</evidence>
<dbReference type="EMBL" id="LILB01000005">
    <property type="protein sequence ID" value="KOO49287.1"/>
    <property type="molecule type" value="Genomic_DNA"/>
</dbReference>